<dbReference type="CDD" id="cd18084">
    <property type="entry name" value="RsmE-like"/>
    <property type="match status" value="1"/>
</dbReference>
<evidence type="ECO:0000259" key="13">
    <source>
        <dbReference type="Pfam" id="PF04452"/>
    </source>
</evidence>
<dbReference type="SUPFAM" id="SSF75217">
    <property type="entry name" value="alpha/beta knot"/>
    <property type="match status" value="1"/>
</dbReference>
<dbReference type="Pfam" id="PF20260">
    <property type="entry name" value="PUA_4"/>
    <property type="match status" value="1"/>
</dbReference>
<dbReference type="GO" id="GO:0070475">
    <property type="term" value="P:rRNA base methylation"/>
    <property type="evidence" value="ECO:0007669"/>
    <property type="project" value="TreeGrafter"/>
</dbReference>
<protein>
    <recommendedName>
        <fullName evidence="4">Ribosomal RNA small subunit methyltransferase E</fullName>
        <ecNumber evidence="3">2.1.1.193</ecNumber>
    </recommendedName>
    <alternativeName>
        <fullName evidence="11">16S rRNA m3U1498 methyltransferase</fullName>
    </alternativeName>
</protein>
<dbReference type="NCBIfam" id="NF008696">
    <property type="entry name" value="PRK11713.3-5"/>
    <property type="match status" value="1"/>
</dbReference>
<dbReference type="STRING" id="217511.GCA_001463845_02738"/>
<dbReference type="AlphaFoldDB" id="Q0G3C3"/>
<name>Q0G3C3_9HYPH</name>
<feature type="domain" description="Ribosomal RNA small subunit methyltransferase E PUA-like" evidence="14">
    <location>
        <begin position="74"/>
        <end position="115"/>
    </location>
</feature>
<dbReference type="SUPFAM" id="SSF88697">
    <property type="entry name" value="PUA domain-like"/>
    <property type="match status" value="1"/>
</dbReference>
<dbReference type="InterPro" id="IPR029028">
    <property type="entry name" value="Alpha/beta_knot_MTases"/>
</dbReference>
<proteinExistence type="inferred from homology"/>
<dbReference type="InterPro" id="IPR006700">
    <property type="entry name" value="RsmE"/>
</dbReference>
<feature type="domain" description="Ribosomal RNA small subunit methyltransferase E methyltransferase" evidence="13">
    <location>
        <begin position="126"/>
        <end position="285"/>
    </location>
</feature>
<organism evidence="15 16">
    <name type="scientific">Fulvimarina pelagi HTCC2506</name>
    <dbReference type="NCBI Taxonomy" id="314231"/>
    <lineage>
        <taxon>Bacteria</taxon>
        <taxon>Pseudomonadati</taxon>
        <taxon>Pseudomonadota</taxon>
        <taxon>Alphaproteobacteria</taxon>
        <taxon>Hyphomicrobiales</taxon>
        <taxon>Aurantimonadaceae</taxon>
        <taxon>Fulvimarina</taxon>
    </lineage>
</organism>
<comment type="catalytic activity">
    <reaction evidence="12">
        <text>uridine(1498) in 16S rRNA + S-adenosyl-L-methionine = N(3)-methyluridine(1498) in 16S rRNA + S-adenosyl-L-homocysteine + H(+)</text>
        <dbReference type="Rhea" id="RHEA:42920"/>
        <dbReference type="Rhea" id="RHEA-COMP:10283"/>
        <dbReference type="Rhea" id="RHEA-COMP:10284"/>
        <dbReference type="ChEBI" id="CHEBI:15378"/>
        <dbReference type="ChEBI" id="CHEBI:57856"/>
        <dbReference type="ChEBI" id="CHEBI:59789"/>
        <dbReference type="ChEBI" id="CHEBI:65315"/>
        <dbReference type="ChEBI" id="CHEBI:74502"/>
        <dbReference type="EC" id="2.1.1.193"/>
    </reaction>
</comment>
<keyword evidence="8" id="KW-0808">Transferase</keyword>
<reference evidence="15 16" key="1">
    <citation type="journal article" date="2010" name="J. Bacteriol.">
        <title>Genome sequence of Fulvimarina pelagi HTCC2506T, a Mn(II)-oxidizing alphaproteobacterium possessing an aerobic anoxygenic photosynthetic gene cluster and Xanthorhodopsin.</title>
        <authorList>
            <person name="Kang I."/>
            <person name="Oh H.M."/>
            <person name="Lim S.I."/>
            <person name="Ferriera S."/>
            <person name="Giovannoni S.J."/>
            <person name="Cho J.C."/>
        </authorList>
    </citation>
    <scope>NUCLEOTIDE SEQUENCE [LARGE SCALE GENOMIC DNA]</scope>
    <source>
        <strain evidence="15 16">HTCC2506</strain>
    </source>
</reference>
<dbReference type="EC" id="2.1.1.193" evidence="3"/>
<evidence type="ECO:0000313" key="16">
    <source>
        <dbReference type="Proteomes" id="UP000004310"/>
    </source>
</evidence>
<comment type="caution">
    <text evidence="15">The sequence shown here is derived from an EMBL/GenBank/DDBJ whole genome shotgun (WGS) entry which is preliminary data.</text>
</comment>
<dbReference type="eggNOG" id="COG1385">
    <property type="taxonomic scope" value="Bacteria"/>
</dbReference>
<keyword evidence="6" id="KW-0698">rRNA processing</keyword>
<evidence type="ECO:0000256" key="4">
    <source>
        <dbReference type="ARBA" id="ARBA00013673"/>
    </source>
</evidence>
<dbReference type="InterPro" id="IPR046887">
    <property type="entry name" value="RsmE_PUA-like"/>
</dbReference>
<accession>Q0G3C3</accession>
<evidence type="ECO:0000256" key="2">
    <source>
        <dbReference type="ARBA" id="ARBA00005528"/>
    </source>
</evidence>
<comment type="function">
    <text evidence="10">Specifically methylates the N3 position of the uracil ring of uridine 1498 (m3U1498) in 16S rRNA. Acts on the fully assembled 30S ribosomal subunit.</text>
</comment>
<evidence type="ECO:0000256" key="8">
    <source>
        <dbReference type="ARBA" id="ARBA00022679"/>
    </source>
</evidence>
<dbReference type="InterPro" id="IPR029026">
    <property type="entry name" value="tRNA_m1G_MTases_N"/>
</dbReference>
<keyword evidence="5" id="KW-0963">Cytoplasm</keyword>
<evidence type="ECO:0000256" key="7">
    <source>
        <dbReference type="ARBA" id="ARBA00022603"/>
    </source>
</evidence>
<dbReference type="PANTHER" id="PTHR30027">
    <property type="entry name" value="RIBOSOMAL RNA SMALL SUBUNIT METHYLTRANSFERASE E"/>
    <property type="match status" value="1"/>
</dbReference>
<keyword evidence="16" id="KW-1185">Reference proteome</keyword>
<dbReference type="PANTHER" id="PTHR30027:SF3">
    <property type="entry name" value="16S RRNA (URACIL(1498)-N(3))-METHYLTRANSFERASE"/>
    <property type="match status" value="1"/>
</dbReference>
<dbReference type="Gene3D" id="3.40.1280.10">
    <property type="match status" value="1"/>
</dbReference>
<evidence type="ECO:0000256" key="5">
    <source>
        <dbReference type="ARBA" id="ARBA00022490"/>
    </source>
</evidence>
<evidence type="ECO:0000256" key="1">
    <source>
        <dbReference type="ARBA" id="ARBA00004496"/>
    </source>
</evidence>
<dbReference type="InterPro" id="IPR015947">
    <property type="entry name" value="PUA-like_sf"/>
</dbReference>
<dbReference type="Proteomes" id="UP000004310">
    <property type="component" value="Unassembled WGS sequence"/>
</dbReference>
<evidence type="ECO:0000256" key="11">
    <source>
        <dbReference type="ARBA" id="ARBA00033196"/>
    </source>
</evidence>
<keyword evidence="7" id="KW-0489">Methyltransferase</keyword>
<dbReference type="InterPro" id="IPR046886">
    <property type="entry name" value="RsmE_MTase_dom"/>
</dbReference>
<dbReference type="GO" id="GO:0070042">
    <property type="term" value="F:rRNA (uridine-N3-)-methyltransferase activity"/>
    <property type="evidence" value="ECO:0007669"/>
    <property type="project" value="TreeGrafter"/>
</dbReference>
<dbReference type="GO" id="GO:0005737">
    <property type="term" value="C:cytoplasm"/>
    <property type="evidence" value="ECO:0007669"/>
    <property type="project" value="UniProtKB-SubCell"/>
</dbReference>
<gene>
    <name evidence="15" type="ORF">FP2506_15784</name>
</gene>
<evidence type="ECO:0000259" key="14">
    <source>
        <dbReference type="Pfam" id="PF20260"/>
    </source>
</evidence>
<dbReference type="HOGENOM" id="CLU_067442_4_0_5"/>
<comment type="subcellular location">
    <subcellularLocation>
        <location evidence="1">Cytoplasm</location>
    </subcellularLocation>
</comment>
<evidence type="ECO:0000256" key="6">
    <source>
        <dbReference type="ARBA" id="ARBA00022552"/>
    </source>
</evidence>
<evidence type="ECO:0000313" key="15">
    <source>
        <dbReference type="EMBL" id="EAU41908.1"/>
    </source>
</evidence>
<keyword evidence="9" id="KW-0949">S-adenosyl-L-methionine</keyword>
<evidence type="ECO:0000256" key="3">
    <source>
        <dbReference type="ARBA" id="ARBA00012328"/>
    </source>
</evidence>
<evidence type="ECO:0000256" key="9">
    <source>
        <dbReference type="ARBA" id="ARBA00022691"/>
    </source>
</evidence>
<dbReference type="EMBL" id="AATP01000002">
    <property type="protein sequence ID" value="EAU41908.1"/>
    <property type="molecule type" value="Genomic_DNA"/>
</dbReference>
<evidence type="ECO:0000256" key="10">
    <source>
        <dbReference type="ARBA" id="ARBA00025699"/>
    </source>
</evidence>
<dbReference type="Pfam" id="PF04452">
    <property type="entry name" value="Methyltrans_RNA"/>
    <property type="match status" value="1"/>
</dbReference>
<dbReference type="Gene3D" id="2.40.240.20">
    <property type="entry name" value="Hypothetical PUA domain-like, domain 1"/>
    <property type="match status" value="1"/>
</dbReference>
<dbReference type="NCBIfam" id="TIGR00046">
    <property type="entry name" value="RsmE family RNA methyltransferase"/>
    <property type="match status" value="1"/>
</dbReference>
<comment type="similarity">
    <text evidence="2">Belongs to the RNA methyltransferase RsmE family.</text>
</comment>
<sequence>MSATRSRIFKSMIAFVLCDIRRSDCGDNGACRLKLRRKRLRTLRQIMPDYDFKSPRLFVEERITADTPIAATSPQANYLLNVLRKDEGDSVLLFNGQDGEWRAELRKASKKKLDLFPVAKVRVQQPPYDLIYCFAPLKVGRLDYMVQKAVEMGAGILQPVLTHRTQNHRVRTDKIRANAIEAAEQCGILAIPECREPVKFDDLLSNWSSSIPLVFCDEKMDAASPIDALRELGDGRKGLIIGPEGGFSQDERVSLLGAEFTTAISLGPRILRADTAAVAALTMVQAVCGDWKPAT</sequence>
<evidence type="ECO:0000256" key="12">
    <source>
        <dbReference type="ARBA" id="ARBA00047944"/>
    </source>
</evidence>